<dbReference type="PIRSF" id="PIRSF037442">
    <property type="entry name" value="UCP037442_abhydr"/>
    <property type="match status" value="1"/>
</dbReference>
<organism evidence="3 4">
    <name type="scientific">Niveispirillum cyanobacteriorum</name>
    <dbReference type="NCBI Taxonomy" id="1612173"/>
    <lineage>
        <taxon>Bacteria</taxon>
        <taxon>Pseudomonadati</taxon>
        <taxon>Pseudomonadota</taxon>
        <taxon>Alphaproteobacteria</taxon>
        <taxon>Rhodospirillales</taxon>
        <taxon>Azospirillaceae</taxon>
        <taxon>Niveispirillum</taxon>
    </lineage>
</organism>
<name>A0A2K9NIQ0_9PROT</name>
<dbReference type="InterPro" id="IPR029058">
    <property type="entry name" value="AB_hydrolase_fold"/>
</dbReference>
<dbReference type="KEGG" id="ncb:C0V82_21340"/>
<dbReference type="EMBL" id="CP025613">
    <property type="protein sequence ID" value="AUN32968.1"/>
    <property type="molecule type" value="Genomic_DNA"/>
</dbReference>
<proteinExistence type="predicted"/>
<evidence type="ECO:0000313" key="3">
    <source>
        <dbReference type="EMBL" id="AUN32968.1"/>
    </source>
</evidence>
<evidence type="ECO:0000313" key="4">
    <source>
        <dbReference type="Proteomes" id="UP000234752"/>
    </source>
</evidence>
<feature type="domain" description="AB hydrolase-1" evidence="2">
    <location>
        <begin position="42"/>
        <end position="151"/>
    </location>
</feature>
<keyword evidence="1" id="KW-0812">Transmembrane</keyword>
<dbReference type="InterPro" id="IPR017208">
    <property type="entry name" value="UCP037442_abhydr"/>
</dbReference>
<dbReference type="Pfam" id="PF00561">
    <property type="entry name" value="Abhydrolase_1"/>
    <property type="match status" value="1"/>
</dbReference>
<keyword evidence="1" id="KW-1133">Transmembrane helix</keyword>
<dbReference type="InterPro" id="IPR000073">
    <property type="entry name" value="AB_hydrolase_1"/>
</dbReference>
<sequence>MVKMSDPVSAPQTEQQVTLATADGWTLAGRLFLPDVEPILAIVLHGATGVPRDYYAKFAAWLAAARQAAVLIYDYRDCGQSARGSVRVARSDMGDWAVTDQAAALDWLADRFADLPLEVVGHSLGGMGLPFHERADRVRRLTTVATGPSHWTRHPMHYIGKAAAFWFVLGPVATLLLGYLPGRILGQGEDLPARAFWQWRRWCTTRGFYRRDWGRALPQPDLTRMTGEVRLIAVADDPMIPPPVVRDHAAFFPAATISHLVVKPQEVGVTAIGHLRLFSERCKAAWPLVAGV</sequence>
<keyword evidence="3" id="KW-0614">Plasmid</keyword>
<gene>
    <name evidence="3" type="ORF">C0V82_21340</name>
</gene>
<evidence type="ECO:0000256" key="1">
    <source>
        <dbReference type="SAM" id="Phobius"/>
    </source>
</evidence>
<reference evidence="3 4" key="1">
    <citation type="submission" date="2017-12" db="EMBL/GenBank/DDBJ databases">
        <title>Genomes of bacteria within cyanobacterial aggregates.</title>
        <authorList>
            <person name="Cai H."/>
        </authorList>
    </citation>
    <scope>NUCLEOTIDE SEQUENCE [LARGE SCALE GENOMIC DNA]</scope>
    <source>
        <strain evidence="3 4">TH16</strain>
        <plasmid evidence="3 4">unnamed1</plasmid>
    </source>
</reference>
<dbReference type="Gene3D" id="3.40.50.1820">
    <property type="entry name" value="alpha/beta hydrolase"/>
    <property type="match status" value="1"/>
</dbReference>
<protein>
    <recommendedName>
        <fullName evidence="2">AB hydrolase-1 domain-containing protein</fullName>
    </recommendedName>
</protein>
<keyword evidence="1" id="KW-0472">Membrane</keyword>
<dbReference type="Proteomes" id="UP000234752">
    <property type="component" value="Plasmid unnamed1"/>
</dbReference>
<dbReference type="AlphaFoldDB" id="A0A2K9NIQ0"/>
<keyword evidence="4" id="KW-1185">Reference proteome</keyword>
<geneLocation type="plasmid" evidence="3 4">
    <name>unnamed1</name>
</geneLocation>
<evidence type="ECO:0000259" key="2">
    <source>
        <dbReference type="Pfam" id="PF00561"/>
    </source>
</evidence>
<dbReference type="SUPFAM" id="SSF53474">
    <property type="entry name" value="alpha/beta-Hydrolases"/>
    <property type="match status" value="1"/>
</dbReference>
<accession>A0A2K9NIQ0</accession>
<feature type="transmembrane region" description="Helical" evidence="1">
    <location>
        <begin position="163"/>
        <end position="182"/>
    </location>
</feature>